<dbReference type="EMBL" id="AP026867">
    <property type="protein sequence ID" value="BDS09618.1"/>
    <property type="molecule type" value="Genomic_DNA"/>
</dbReference>
<dbReference type="InterPro" id="IPR026341">
    <property type="entry name" value="T9SS_type_B"/>
</dbReference>
<dbReference type="Proteomes" id="UP001060919">
    <property type="component" value="Chromosome"/>
</dbReference>
<gene>
    <name evidence="2" type="ORF">AsAng_0003220</name>
</gene>
<dbReference type="InterPro" id="IPR025667">
    <property type="entry name" value="SprB_repeat"/>
</dbReference>
<evidence type="ECO:0000313" key="2">
    <source>
        <dbReference type="EMBL" id="BDS09618.1"/>
    </source>
</evidence>
<accession>A0A915VKB8</accession>
<feature type="compositionally biased region" description="Gly residues" evidence="1">
    <location>
        <begin position="798"/>
        <end position="825"/>
    </location>
</feature>
<reference evidence="2" key="1">
    <citation type="submission" date="2022-09" db="EMBL/GenBank/DDBJ databases">
        <title>Aureispira anguillicida sp. nov., isolated from Leptocephalus of Japanese eel Anguilla japonica.</title>
        <authorList>
            <person name="Yuasa K."/>
            <person name="Mekata T."/>
            <person name="Ikunari K."/>
        </authorList>
    </citation>
    <scope>NUCLEOTIDE SEQUENCE</scope>
    <source>
        <strain evidence="2">EL160426</strain>
    </source>
</reference>
<feature type="region of interest" description="Disordered" evidence="1">
    <location>
        <begin position="992"/>
        <end position="1034"/>
    </location>
</feature>
<dbReference type="Pfam" id="PF13585">
    <property type="entry name" value="CHU_C"/>
    <property type="match status" value="1"/>
</dbReference>
<name>A0A915VKB8_9BACT</name>
<evidence type="ECO:0000256" key="1">
    <source>
        <dbReference type="SAM" id="MobiDB-lite"/>
    </source>
</evidence>
<organism evidence="2 3">
    <name type="scientific">Aureispira anguillae</name>
    <dbReference type="NCBI Taxonomy" id="2864201"/>
    <lineage>
        <taxon>Bacteria</taxon>
        <taxon>Pseudomonadati</taxon>
        <taxon>Bacteroidota</taxon>
        <taxon>Saprospiria</taxon>
        <taxon>Saprospirales</taxon>
        <taxon>Saprospiraceae</taxon>
        <taxon>Aureispira</taxon>
    </lineage>
</organism>
<dbReference type="KEGG" id="aup:AsAng_0003220"/>
<feature type="compositionally biased region" description="Gly residues" evidence="1">
    <location>
        <begin position="992"/>
        <end position="1009"/>
    </location>
</feature>
<protein>
    <submittedName>
        <fullName evidence="2">Gliding motility-associated C-terminal domain-containing protein</fullName>
    </submittedName>
</protein>
<evidence type="ECO:0000313" key="3">
    <source>
        <dbReference type="Proteomes" id="UP001060919"/>
    </source>
</evidence>
<keyword evidence="3" id="KW-1185">Reference proteome</keyword>
<proteinExistence type="predicted"/>
<dbReference type="NCBIfam" id="TIGR04131">
    <property type="entry name" value="Bac_Flav_CTERM"/>
    <property type="match status" value="1"/>
</dbReference>
<dbReference type="RefSeq" id="WP_264790990.1">
    <property type="nucleotide sequence ID" value="NZ_AP026867.1"/>
</dbReference>
<sequence>MLYSKTTCLSGLVYALFLVLLLPFKLTANDLAGKDISYICVGPNQYSITLNIYRDCTGIDEPRTSVISWVGSCGSGSLIVHRVSRSDITPLCPNQHSACGGGSGSYGIERHSYSGIVTLPPSCTNVVFSSRRCCRNNSNNTLSSAAYLEAHLDNTVAPCNNSPSFGNVPTIFSCVNTLVNYDPGPFDADGDSLSYELTSCLKEAGNSAAYAVGYSGSMPFGSWVPITINPVTGVISFTPIVPFIADVCVIVREYRNGVLIGSVMRDMQFRTLNCPNQNPVLSGINGQGNHASDFEITVCHSTPFCFDIIGSDSLNPNDILSMSSSSTIQNSTFTVSGAGVPSGNQITGTFCWTPTAFDVGIHRLLVTIEDNSCPLVGQNQYTYIIRVIPSPYDPIDAGTDVNICLGDSIALSATTTATNVAQYIWSPSRGLSDPTIPNPIASPSTTTVYTVRAVHSDGCSSTDQVRVEIRGQPTLFLPTQSLTVCGGTTFSIRATTNLLGMNFSFTELYGGMNALPATVNGREGMTLITAPTTAGTYPILCEVTNPLTGCSTSEVLLINVSQPITLASCNHIYASTSGAITGMGTKVDPVTLEEALRRANCNNTIVKLATGTYAIDTTLNITNHLTLEGGFIENQDWIKTSAIGATTLHRTRNNAVGIQNIDRHLTAINVLGATNFRLQDLTITTADAIVPSTSTYGIYMDNASNYNITRVNIEIGNAANGMNGNDGCSGADGTAGDVGQNGLPDGTSANIQGGNGGFGGNSCGSAAVLFGGGGGRNADMGNGMGTGADGTSATPGVVDGGAGGGGGRGGNAIDGNDGGPSGRGGTPLNPPFSGCSATAAGLGSNVAGGLGGGRNTLGDGLPVNNGVPVIGEDGYPGIDGINGCVGADGGMGLLGTRYQIGTQGATGMAGSGGSGGGGGGGGGGQGGACGCVNGTGAGGGGGGGGGAAGLGGTGAFGGGGSFGIYIHANGSNGRIEHCHVLAGNSGLGGSGGQGGNGGNGGQGGAGGLGSAIEVQDGGAGGAGGQGGNGGNGGNGQDGIARNIYWSGIGNRPVSQDSTYALYNQQVIYATNVNCTNSPVLFRDSAQMPTHPLTTENPQLFPIGLPNTSVTNWTFDAMGTHAIPAMGTFNADTTRYDSIGRYTIFHNTCLGCPAAGGIMGDALQEYRGFHNITFDKNYQPEILSSANLIGSDTFQLCLGDYATFSSSTAGDSLEWNFDGAITNPGNVQHVPIHQFNRAGFFKVELSMVTSCCGRSSIDTIYLYVNPTPAVSNNPIQTSCAGAETSLGIIGMTAQDTAIWSPSTNLTILSKDSVLVSPTVTTTYSATVYSAVKVGAQTILTCPTVLNYTITVDSLPNPMMSSTAVICENDGTASVSLTGGMYDFVWSNGAVATNTNSASITGLSVGNYCVTVTNVITGCIDSACVTVGLSSSAPIGFANTITGVSCFGHTDGCVTIGTTNGTAPFTYVWDTLVPGIISVTATDYTVCNLATGTYRVTSTDAVGCRSIFSFDITTPDILSFNVLDSLNPLCGADGRIEMEVLGGTGNLSFIWSTGDTTGTVLDSLDAGSYCMTVVDANNCSDSVCVLLQQQQTLTTAVNVLSPILCQGDSACAEVIVSGGSGAYSYTWNSGSSVYFSGAMTCGLVADTNFYRIMISDSISGCSVMDSILIIEPNALTASINATGVACVGDSTGIATVTVQGGSPPYSYQWGNGAQGQNTPTVTGLIGGQRICVTVSDINGCQVLSCDTVAQPSTPLLVNAMITSDYNGFDLSCSTSCDGGIDLAITGGVPNYTVLWNTGATTDSLLNLCAGQYRVTVTDSNNCRVKDSIVLTAPTSLTSSIFHQVNVSCKGGNDACVDLIASGGVPDYTYSIQVGNSPDTTGSFCNLGAGMYTITTTDLNLCATTITVYITEPDSLPQVDLAVVSDYNGQAISCYNACDGAIKATAAGGTMPYIYIWGGLAQSATTITGLCAGSYEVVITDSLGCVDSANLSLIEPPKLDHLLIQHTDINCFGDSSGAVHFQLIGGTGSFTYTADSITIPIPSDSLQISGLSAGNYSWIVTDLNGCQDTLEQNLTTLDTLKVIAEWVQDVSCYGGTNGMGQAVVIGRDSSAVQYRWSNGTTNRLAHNLSAVGGETWYAIEVVDSMGCRAIDSLAIRQPTAIVATAIGDTVSCLNYTDGIIRLDTIHGGTAPYLYSYTKAGPYSNVNMLSQGLGVGNYTVYIQDGNGCIDSISNIQIQNAIDYNLVAYQSQTINAGETVRLYGTVSSNTIDSSTVSWAQFDPNTSAYKLLFTGATALEGFTPDPFYTDMQFILSLNNGCGDSSVVTISVHQDSTIYIPNAFSPNGDGINDVFTVYGTQKVQKIKQLMVFDRWGELIYQGADLQVDMEGWNGYFRGKKMNPAVFVYYAEIELLDGTLITKKGDITLIR</sequence>
<dbReference type="Pfam" id="PF13573">
    <property type="entry name" value="SprB"/>
    <property type="match status" value="4"/>
</dbReference>
<feature type="compositionally biased region" description="Gly residues" evidence="1">
    <location>
        <begin position="1017"/>
        <end position="1034"/>
    </location>
</feature>
<feature type="region of interest" description="Disordered" evidence="1">
    <location>
        <begin position="782"/>
        <end position="827"/>
    </location>
</feature>
<dbReference type="Gene3D" id="2.60.40.740">
    <property type="match status" value="1"/>
</dbReference>